<gene>
    <name evidence="1" type="ORF">FH972_024734</name>
</gene>
<accession>A0A5N6KZ87</accession>
<evidence type="ECO:0000313" key="1">
    <source>
        <dbReference type="EMBL" id="KAB8372633.1"/>
    </source>
</evidence>
<evidence type="ECO:0000313" key="2">
    <source>
        <dbReference type="Proteomes" id="UP000327013"/>
    </source>
</evidence>
<protein>
    <submittedName>
        <fullName evidence="1">Uncharacterized protein</fullName>
    </submittedName>
</protein>
<comment type="caution">
    <text evidence="1">The sequence shown here is derived from an EMBL/GenBank/DDBJ whole genome shotgun (WGS) entry which is preliminary data.</text>
</comment>
<proteinExistence type="predicted"/>
<sequence length="74" mass="8437">MSSGKSREVAMNWGFAEIDRSNPNPNFSFGYMTKEKDLKAFSVVMTVKQWKIKILMILGHICDVFGSNMMLITD</sequence>
<name>A0A5N6KZ87_9ROSI</name>
<keyword evidence="2" id="KW-1185">Reference proteome</keyword>
<dbReference type="EMBL" id="VIBQ01000020">
    <property type="protein sequence ID" value="KAB8372633.1"/>
    <property type="molecule type" value="Genomic_DNA"/>
</dbReference>
<dbReference type="Proteomes" id="UP000327013">
    <property type="component" value="Unassembled WGS sequence"/>
</dbReference>
<reference evidence="1 2" key="1">
    <citation type="submission" date="2019-06" db="EMBL/GenBank/DDBJ databases">
        <title>A chromosomal-level reference genome of Carpinus fangiana (Coryloideae, Betulaceae).</title>
        <authorList>
            <person name="Yang X."/>
            <person name="Wang Z."/>
            <person name="Zhang L."/>
            <person name="Hao G."/>
            <person name="Liu J."/>
            <person name="Yang Y."/>
        </authorList>
    </citation>
    <scope>NUCLEOTIDE SEQUENCE [LARGE SCALE GENOMIC DNA]</scope>
    <source>
        <strain evidence="1">Cfa_2016G</strain>
        <tissue evidence="1">Leaf</tissue>
    </source>
</reference>
<organism evidence="1 2">
    <name type="scientific">Carpinus fangiana</name>
    <dbReference type="NCBI Taxonomy" id="176857"/>
    <lineage>
        <taxon>Eukaryota</taxon>
        <taxon>Viridiplantae</taxon>
        <taxon>Streptophyta</taxon>
        <taxon>Embryophyta</taxon>
        <taxon>Tracheophyta</taxon>
        <taxon>Spermatophyta</taxon>
        <taxon>Magnoliopsida</taxon>
        <taxon>eudicotyledons</taxon>
        <taxon>Gunneridae</taxon>
        <taxon>Pentapetalae</taxon>
        <taxon>rosids</taxon>
        <taxon>fabids</taxon>
        <taxon>Fagales</taxon>
        <taxon>Betulaceae</taxon>
        <taxon>Carpinus</taxon>
    </lineage>
</organism>
<dbReference type="AlphaFoldDB" id="A0A5N6KZ87"/>